<name>A0A090I5S5_9GAMM</name>
<evidence type="ECO:0000313" key="4">
    <source>
        <dbReference type="Proteomes" id="UP000032427"/>
    </source>
</evidence>
<dbReference type="AlphaFoldDB" id="A0A090I5S5"/>
<gene>
    <name evidence="3" type="primary">vasL</name>
    <name evidence="3" type="ORF">AWOD_II_0125</name>
</gene>
<dbReference type="Pfam" id="PF06812">
    <property type="entry name" value="ImpA_N"/>
    <property type="match status" value="1"/>
</dbReference>
<sequence>MSNMIYIDNAFFRLTQDSGSIRVLEPYIRVREEINRRFNPIAGGSDWEAVKENCEVLARGPGMDFMMCGYYTVACLKTQGLVGFATGLELLSSSLANQSRGDTKTDKMRKELLDWVNGRVVQELKALKPDHDILRELYRAERFCDRLHQLVEKQSTNYKVDFEGVGFALFEHIDRIETQYHNLFKKQERNEPPKLKFWQKGLGMSAIAACAVVVGVSTGWKAWPWYYSTPYGQPKLISTINDTQQAKLFVDQSSDNQRARWQKDLVPLYGEALEHDILESFSDSKRQAMAHVQLLKTLYPEGDKTTQLNAMFSEQQKVALEQTELFVAKFSDIRTKMANISLLAKRGKWRDLQKQTKSLEVFAISLSPIYGRVDYVQELIKEGELETAEKEFDILKERLNNLSWKIAVLEQEIYRSGSVSQ</sequence>
<dbReference type="KEGG" id="awd:AWOD_II_0125"/>
<dbReference type="HOGENOM" id="CLU_652036_0_0_6"/>
<feature type="domain" description="ImpA N-terminal" evidence="2">
    <location>
        <begin position="27"/>
        <end position="98"/>
    </location>
</feature>
<accession>A0A090I5S5</accession>
<keyword evidence="1" id="KW-0175">Coiled coil</keyword>
<organism evidence="3 4">
    <name type="scientific">Aliivibrio wodanis</name>
    <dbReference type="NCBI Taxonomy" id="80852"/>
    <lineage>
        <taxon>Bacteria</taxon>
        <taxon>Pseudomonadati</taxon>
        <taxon>Pseudomonadota</taxon>
        <taxon>Gammaproteobacteria</taxon>
        <taxon>Vibrionales</taxon>
        <taxon>Vibrionaceae</taxon>
        <taxon>Aliivibrio</taxon>
    </lineage>
</organism>
<dbReference type="PANTHER" id="PTHR37024:SF5">
    <property type="entry name" value="IMPA N-TERMINAL DOMAIN-CONTAINING PROTEIN"/>
    <property type="match status" value="1"/>
</dbReference>
<evidence type="ECO:0000313" key="3">
    <source>
        <dbReference type="EMBL" id="CED56781.1"/>
    </source>
</evidence>
<dbReference type="PANTHER" id="PTHR37024">
    <property type="entry name" value="TYPE VI SECRETION SYSTEM DUF2094 AND IMPA-RELATED DOMAIN PROTEIN"/>
    <property type="match status" value="1"/>
</dbReference>
<feature type="coiled-coil region" evidence="1">
    <location>
        <begin position="385"/>
        <end position="412"/>
    </location>
</feature>
<evidence type="ECO:0000256" key="1">
    <source>
        <dbReference type="SAM" id="Coils"/>
    </source>
</evidence>
<evidence type="ECO:0000259" key="2">
    <source>
        <dbReference type="Pfam" id="PF06812"/>
    </source>
</evidence>
<dbReference type="InterPro" id="IPR010657">
    <property type="entry name" value="ImpA_N"/>
</dbReference>
<dbReference type="STRING" id="80852.AWOD_II_0125"/>
<protein>
    <submittedName>
        <fullName evidence="3">Type VI secretion-related protein VasL</fullName>
    </submittedName>
</protein>
<reference evidence="4" key="1">
    <citation type="submission" date="2014-09" db="EMBL/GenBank/DDBJ databases">
        <authorList>
            <person name="Hjerde E."/>
        </authorList>
    </citation>
    <scope>NUCLEOTIDE SEQUENCE [LARGE SCALE GENOMIC DNA]</scope>
    <source>
        <strain evidence="4">06/09/139</strain>
    </source>
</reference>
<dbReference type="Proteomes" id="UP000032427">
    <property type="component" value="Chromosome 2"/>
</dbReference>
<dbReference type="GeneID" id="28542372"/>
<proteinExistence type="predicted"/>
<dbReference type="EMBL" id="LN554847">
    <property type="protein sequence ID" value="CED56781.1"/>
    <property type="molecule type" value="Genomic_DNA"/>
</dbReference>
<dbReference type="PATRIC" id="fig|80852.17.peg.2869"/>
<keyword evidence="4" id="KW-1185">Reference proteome</keyword>
<dbReference type="OrthoDB" id="5905784at2"/>